<proteinExistence type="predicted"/>
<feature type="domain" description="Protein kinase" evidence="9">
    <location>
        <begin position="23"/>
        <end position="276"/>
    </location>
</feature>
<name>G0NUZ1_CAEBE</name>
<dbReference type="InterPro" id="IPR011009">
    <property type="entry name" value="Kinase-like_dom_sf"/>
</dbReference>
<dbReference type="Pfam" id="PF00069">
    <property type="entry name" value="Pkinase"/>
    <property type="match status" value="2"/>
</dbReference>
<evidence type="ECO:0000256" key="6">
    <source>
        <dbReference type="ARBA" id="ARBA00023159"/>
    </source>
</evidence>
<dbReference type="OMA" id="SEMPRMD"/>
<evidence type="ECO:0000256" key="1">
    <source>
        <dbReference type="ARBA" id="ARBA00022527"/>
    </source>
</evidence>
<dbReference type="eggNOG" id="KOG0666">
    <property type="taxonomic scope" value="Eukaryota"/>
</dbReference>
<feature type="region of interest" description="Disordered" evidence="8">
    <location>
        <begin position="376"/>
        <end position="402"/>
    </location>
</feature>
<dbReference type="GO" id="GO:0004674">
    <property type="term" value="F:protein serine/threonine kinase activity"/>
    <property type="evidence" value="ECO:0007669"/>
    <property type="project" value="UniProtKB-KW"/>
</dbReference>
<evidence type="ECO:0000256" key="3">
    <source>
        <dbReference type="ARBA" id="ARBA00022741"/>
    </source>
</evidence>
<dbReference type="PANTHER" id="PTHR24056:SF495">
    <property type="entry name" value="CYCLIN-DEPENDENT KINASE 8-RELATED"/>
    <property type="match status" value="1"/>
</dbReference>
<dbReference type="InterPro" id="IPR017441">
    <property type="entry name" value="Protein_kinase_ATP_BS"/>
</dbReference>
<dbReference type="GO" id="GO:0005524">
    <property type="term" value="F:ATP binding"/>
    <property type="evidence" value="ECO:0007669"/>
    <property type="project" value="UniProtKB-UniRule"/>
</dbReference>
<dbReference type="EMBL" id="GL379952">
    <property type="protein sequence ID" value="EGT37959.1"/>
    <property type="molecule type" value="Genomic_DNA"/>
</dbReference>
<keyword evidence="6" id="KW-0010">Activator</keyword>
<evidence type="ECO:0000256" key="4">
    <source>
        <dbReference type="ARBA" id="ARBA00022777"/>
    </source>
</evidence>
<gene>
    <name evidence="10" type="ORF">CAEBREN_03480</name>
</gene>
<dbReference type="Proteomes" id="UP000008068">
    <property type="component" value="Unassembled WGS sequence"/>
</dbReference>
<keyword evidence="4" id="KW-0418">Kinase</keyword>
<keyword evidence="2" id="KW-0808">Transferase</keyword>
<feature type="binding site" evidence="7">
    <location>
        <position position="57"/>
    </location>
    <ligand>
        <name>ATP</name>
        <dbReference type="ChEBI" id="CHEBI:30616"/>
    </ligand>
</feature>
<dbReference type="Gene3D" id="3.30.200.20">
    <property type="entry name" value="Phosphorylase Kinase, domain 1"/>
    <property type="match status" value="1"/>
</dbReference>
<evidence type="ECO:0000256" key="2">
    <source>
        <dbReference type="ARBA" id="ARBA00022679"/>
    </source>
</evidence>
<dbReference type="SUPFAM" id="SSF56112">
    <property type="entry name" value="Protein kinase-like (PK-like)"/>
    <property type="match status" value="1"/>
</dbReference>
<keyword evidence="1" id="KW-0723">Serine/threonine-protein kinase</keyword>
<evidence type="ECO:0000256" key="7">
    <source>
        <dbReference type="PROSITE-ProRule" id="PRU10141"/>
    </source>
</evidence>
<feature type="compositionally biased region" description="Low complexity" evidence="8">
    <location>
        <begin position="391"/>
        <end position="402"/>
    </location>
</feature>
<dbReference type="FunCoup" id="G0NUZ1">
    <property type="interactions" value="4035"/>
</dbReference>
<evidence type="ECO:0000313" key="10">
    <source>
        <dbReference type="EMBL" id="EGT37959.1"/>
    </source>
</evidence>
<dbReference type="OrthoDB" id="6284126at2759"/>
<reference evidence="11" key="1">
    <citation type="submission" date="2011-07" db="EMBL/GenBank/DDBJ databases">
        <authorList>
            <consortium name="Caenorhabditis brenneri Sequencing and Analysis Consortium"/>
            <person name="Wilson R.K."/>
        </authorList>
    </citation>
    <scope>NUCLEOTIDE SEQUENCE [LARGE SCALE GENOMIC DNA]</scope>
    <source>
        <strain evidence="11">PB2801</strain>
    </source>
</reference>
<keyword evidence="5 7" id="KW-0067">ATP-binding</keyword>
<organism evidence="11">
    <name type="scientific">Caenorhabditis brenneri</name>
    <name type="common">Nematode worm</name>
    <dbReference type="NCBI Taxonomy" id="135651"/>
    <lineage>
        <taxon>Eukaryota</taxon>
        <taxon>Metazoa</taxon>
        <taxon>Ecdysozoa</taxon>
        <taxon>Nematoda</taxon>
        <taxon>Chromadorea</taxon>
        <taxon>Rhabditida</taxon>
        <taxon>Rhabditina</taxon>
        <taxon>Rhabditomorpha</taxon>
        <taxon>Rhabditoidea</taxon>
        <taxon>Rhabditidae</taxon>
        <taxon>Peloderinae</taxon>
        <taxon>Caenorhabditis</taxon>
    </lineage>
</organism>
<dbReference type="InterPro" id="IPR050108">
    <property type="entry name" value="CDK"/>
</dbReference>
<protein>
    <recommendedName>
        <fullName evidence="9">Protein kinase domain-containing protein</fullName>
    </recommendedName>
</protein>
<evidence type="ECO:0000259" key="9">
    <source>
        <dbReference type="PROSITE" id="PS50011"/>
    </source>
</evidence>
<dbReference type="AlphaFoldDB" id="G0NUZ1"/>
<evidence type="ECO:0000256" key="5">
    <source>
        <dbReference type="ARBA" id="ARBA00022840"/>
    </source>
</evidence>
<dbReference type="InterPro" id="IPR000719">
    <property type="entry name" value="Prot_kinase_dom"/>
</dbReference>
<dbReference type="PROSITE" id="PS50011">
    <property type="entry name" value="PROTEIN_KINASE_DOM"/>
    <property type="match status" value="1"/>
</dbReference>
<keyword evidence="3 7" id="KW-0547">Nucleotide-binding</keyword>
<keyword evidence="11" id="KW-1185">Reference proteome</keyword>
<dbReference type="PROSITE" id="PS00107">
    <property type="entry name" value="PROTEIN_KINASE_ATP"/>
    <property type="match status" value="1"/>
</dbReference>
<dbReference type="GO" id="GO:0005634">
    <property type="term" value="C:nucleus"/>
    <property type="evidence" value="ECO:0007669"/>
    <property type="project" value="TreeGrafter"/>
</dbReference>
<dbReference type="InParanoid" id="G0NUZ1"/>
<sequence>MIDENFKKRLAVSRERVEDLFYFENSKEIGRGTYGLVYKAVPKHGNGRFPNKEYALKMIEGQGFSMSACREIALFRELRHPNLICLQRVFLTNEKKVWLLLDYAEHDLWHVIKHHRTAKTKKVPIMVPRNMVKNILFQILSGMHYLHSNWAIDVWAIGCIFAELLTAEPLFFCKEEDIKAQNPYHYDQVKRIFHLLGYPSDADWPDMKKMPDHQRLLSDARNEGTPIQTFPNSLQRYFDKWKINSQSSPYRLLVKLLTVDPTKRVSCEEAMNDIYFRKMERPPKETDDVFNKYPIPYAKKEQQMTYGMNQYAPQDYHNQQGPPMMQMMPQPGPAGYYQQRPGQAPVPGPGPGYMNPQMGMPMGMRPGVPQQAFMPGRGMPPQMVPQPGPNPQQQQQWQQYHR</sequence>
<dbReference type="SMART" id="SM00220">
    <property type="entry name" value="S_TKc"/>
    <property type="match status" value="1"/>
</dbReference>
<evidence type="ECO:0000313" key="11">
    <source>
        <dbReference type="Proteomes" id="UP000008068"/>
    </source>
</evidence>
<dbReference type="FunFam" id="3.30.200.20:FF:000707">
    <property type="entry name" value="Cyclin dependent kinase 19"/>
    <property type="match status" value="1"/>
</dbReference>
<dbReference type="PANTHER" id="PTHR24056">
    <property type="entry name" value="CELL DIVISION PROTEIN KINASE"/>
    <property type="match status" value="1"/>
</dbReference>
<dbReference type="HOGENOM" id="CLU_000288_181_6_1"/>
<evidence type="ECO:0000256" key="8">
    <source>
        <dbReference type="SAM" id="MobiDB-lite"/>
    </source>
</evidence>
<dbReference type="STRING" id="135651.G0NUZ1"/>
<dbReference type="Gene3D" id="1.10.510.10">
    <property type="entry name" value="Transferase(Phosphotransferase) domain 1"/>
    <property type="match status" value="1"/>
</dbReference>
<accession>G0NUZ1</accession>